<gene>
    <name evidence="8" type="primary">mrpC</name>
    <name evidence="8" type="ORF">ERS852470_00108</name>
</gene>
<protein>
    <submittedName>
        <fullName evidence="8">Sodium/proton antiporter</fullName>
    </submittedName>
</protein>
<comment type="subcellular location">
    <subcellularLocation>
        <location evidence="1">Cell membrane</location>
        <topology evidence="1">Multi-pass membrane protein</topology>
    </subcellularLocation>
</comment>
<sequence length="111" mass="11984">MTINYIGAFLLIVIGLAIIVLKKNLIKIVIGMGILDSGINLLLISIGYRVNGTAPIFSDNSTYFVDPIPQALTLTSIVIGACVTALALSIVIKINKHYNSIESDDIRRIRG</sequence>
<feature type="transmembrane region" description="Helical" evidence="7">
    <location>
        <begin position="68"/>
        <end position="92"/>
    </location>
</feature>
<keyword evidence="6 7" id="KW-0472">Membrane</keyword>
<feature type="transmembrane region" description="Helical" evidence="7">
    <location>
        <begin position="6"/>
        <end position="21"/>
    </location>
</feature>
<accession>A0A174CBX1</accession>
<evidence type="ECO:0000256" key="7">
    <source>
        <dbReference type="SAM" id="Phobius"/>
    </source>
</evidence>
<evidence type="ECO:0000256" key="3">
    <source>
        <dbReference type="ARBA" id="ARBA00022475"/>
    </source>
</evidence>
<evidence type="ECO:0000256" key="6">
    <source>
        <dbReference type="ARBA" id="ARBA00023136"/>
    </source>
</evidence>
<dbReference type="GO" id="GO:0005886">
    <property type="term" value="C:plasma membrane"/>
    <property type="evidence" value="ECO:0007669"/>
    <property type="project" value="UniProtKB-SubCell"/>
</dbReference>
<dbReference type="InterPro" id="IPR039428">
    <property type="entry name" value="NUOK/Mnh_C1-like"/>
</dbReference>
<dbReference type="Gene3D" id="1.10.287.3510">
    <property type="match status" value="1"/>
</dbReference>
<name>A0A174CBX1_9CLOT</name>
<evidence type="ECO:0000313" key="8">
    <source>
        <dbReference type="EMBL" id="CUN51642.1"/>
    </source>
</evidence>
<dbReference type="RefSeq" id="WP_042394251.1">
    <property type="nucleotide sequence ID" value="NZ_CYYT01000010.1"/>
</dbReference>
<dbReference type="GeneID" id="83010546"/>
<dbReference type="OrthoDB" id="9799219at2"/>
<dbReference type="Proteomes" id="UP000095558">
    <property type="component" value="Unassembled WGS sequence"/>
</dbReference>
<dbReference type="PANTHER" id="PTHR34583:SF2">
    <property type="entry name" value="ANTIPORTER SUBUNIT MNHC2-RELATED"/>
    <property type="match status" value="1"/>
</dbReference>
<keyword evidence="3" id="KW-1003">Cell membrane</keyword>
<dbReference type="PANTHER" id="PTHR34583">
    <property type="entry name" value="ANTIPORTER SUBUNIT MNHC2-RELATED"/>
    <property type="match status" value="1"/>
</dbReference>
<evidence type="ECO:0000256" key="2">
    <source>
        <dbReference type="ARBA" id="ARBA00010388"/>
    </source>
</evidence>
<evidence type="ECO:0000313" key="9">
    <source>
        <dbReference type="Proteomes" id="UP000095558"/>
    </source>
</evidence>
<dbReference type="AlphaFoldDB" id="A0A174CBX1"/>
<keyword evidence="4 7" id="KW-0812">Transmembrane</keyword>
<dbReference type="Pfam" id="PF00420">
    <property type="entry name" value="Oxidored_q2"/>
    <property type="match status" value="1"/>
</dbReference>
<evidence type="ECO:0000256" key="1">
    <source>
        <dbReference type="ARBA" id="ARBA00004651"/>
    </source>
</evidence>
<reference evidence="8 9" key="1">
    <citation type="submission" date="2015-09" db="EMBL/GenBank/DDBJ databases">
        <authorList>
            <consortium name="Pathogen Informatics"/>
        </authorList>
    </citation>
    <scope>NUCLEOTIDE SEQUENCE [LARGE SCALE GENOMIC DNA]</scope>
    <source>
        <strain evidence="8 9">2789STDY5834855</strain>
    </source>
</reference>
<evidence type="ECO:0000256" key="5">
    <source>
        <dbReference type="ARBA" id="ARBA00022989"/>
    </source>
</evidence>
<dbReference type="EMBL" id="CYZV01000001">
    <property type="protein sequence ID" value="CUN51642.1"/>
    <property type="molecule type" value="Genomic_DNA"/>
</dbReference>
<comment type="similarity">
    <text evidence="2">Belongs to the CPA3 antiporters (TC 2.A.63) subunit C family.</text>
</comment>
<evidence type="ECO:0000256" key="4">
    <source>
        <dbReference type="ARBA" id="ARBA00022692"/>
    </source>
</evidence>
<dbReference type="InterPro" id="IPR050601">
    <property type="entry name" value="CPA3_antiporter_subunitC"/>
</dbReference>
<keyword evidence="5 7" id="KW-1133">Transmembrane helix</keyword>
<organism evidence="8 9">
    <name type="scientific">Clostridium disporicum</name>
    <dbReference type="NCBI Taxonomy" id="84024"/>
    <lineage>
        <taxon>Bacteria</taxon>
        <taxon>Bacillati</taxon>
        <taxon>Bacillota</taxon>
        <taxon>Clostridia</taxon>
        <taxon>Eubacteriales</taxon>
        <taxon>Clostridiaceae</taxon>
        <taxon>Clostridium</taxon>
    </lineage>
</organism>
<feature type="transmembrane region" description="Helical" evidence="7">
    <location>
        <begin position="28"/>
        <end position="48"/>
    </location>
</feature>
<proteinExistence type="inferred from homology"/>